<dbReference type="Pfam" id="PF08540">
    <property type="entry name" value="HMG_CoA_synt_C"/>
    <property type="match status" value="1"/>
</dbReference>
<dbReference type="GeneID" id="41361277"/>
<evidence type="ECO:0000259" key="4">
    <source>
        <dbReference type="Pfam" id="PF08540"/>
    </source>
</evidence>
<dbReference type="RefSeq" id="WP_011553955.1">
    <property type="nucleotide sequence ID" value="NC_008095.1"/>
</dbReference>
<keyword evidence="2" id="KW-0808">Transferase</keyword>
<sequence length="416" mass="45561">MAERVPGGVGIEAINAYGGAASIPVLDLFRGRRLDPERFSNLMMQERGVALPFEDPVTNAVNAARPILDAMSPEARERIELLVTSSESGVDFSKSISSYAHEHLGLSRHCRFLEVKQACYAATGALQLALGYIASGVSPGAKALVIATDVTLVDESGLYSEPAMGTGGVAVLLGDEPRVMKMDLGAFGNYSYDVFDTARPSPEIDIGDVDRSLFTYLDCLKHSFAAYGRRVDGVDFVSTFDYLAMHTPFAGLVKAGHRKMMRELTPCDVDEIEADFGRRVKPSLQYPSLVGNLCSGSVYLSLCSIIDTIKPERSARVGMFSYGSGCSSEFFSGVIGPESVSALAGLDIGGHLRGRRQLTFDQYVELLKENLRCLVPTKNRDVDVERYLPLVTRTASRPRMLALRRVVDYHRQYEWV</sequence>
<dbReference type="PANTHER" id="PTHR43323">
    <property type="entry name" value="3-HYDROXY-3-METHYLGLUTARYL COENZYME A SYNTHASE"/>
    <property type="match status" value="1"/>
</dbReference>
<name>Q1D5E8_MYXXD</name>
<dbReference type="HOGENOM" id="CLU_008065_3_2_7"/>
<evidence type="ECO:0000256" key="1">
    <source>
        <dbReference type="ARBA" id="ARBA00007061"/>
    </source>
</evidence>
<dbReference type="Pfam" id="PF01154">
    <property type="entry name" value="HMG_CoA_synt_N"/>
    <property type="match status" value="1"/>
</dbReference>
<dbReference type="EMBL" id="CP000113">
    <property type="protein sequence ID" value="ABF92623.1"/>
    <property type="molecule type" value="Genomic_DNA"/>
</dbReference>
<reference evidence="5 6" key="1">
    <citation type="journal article" date="2006" name="Proc. Natl. Acad. Sci. U.S.A.">
        <title>Evolution of sensory complexity recorded in a myxobacterial genome.</title>
        <authorList>
            <person name="Goldman B.S."/>
            <person name="Nierman W.C."/>
            <person name="Kaiser D."/>
            <person name="Slater S.C."/>
            <person name="Durkin A.S."/>
            <person name="Eisen J.A."/>
            <person name="Ronning C.M."/>
            <person name="Barbazuk W.B."/>
            <person name="Blanchard M."/>
            <person name="Field C."/>
            <person name="Halling C."/>
            <person name="Hinkle G."/>
            <person name="Iartchuk O."/>
            <person name="Kim H.S."/>
            <person name="Mackenzie C."/>
            <person name="Madupu R."/>
            <person name="Miller N."/>
            <person name="Shvartsbeyn A."/>
            <person name="Sullivan S.A."/>
            <person name="Vaudin M."/>
            <person name="Wiegand R."/>
            <person name="Kaplan H.B."/>
        </authorList>
    </citation>
    <scope>NUCLEOTIDE SEQUENCE [LARGE SCALE GENOMIC DNA]</scope>
    <source>
        <strain evidence="6">DK1622</strain>
    </source>
</reference>
<dbReference type="Gene3D" id="3.40.47.10">
    <property type="match status" value="2"/>
</dbReference>
<dbReference type="SUPFAM" id="SSF53901">
    <property type="entry name" value="Thiolase-like"/>
    <property type="match status" value="2"/>
</dbReference>
<gene>
    <name evidence="5" type="primary">taF</name>
    <name evidence="5" type="ordered locus">MXAN_3945</name>
</gene>
<dbReference type="GO" id="GO:0004421">
    <property type="term" value="F:hydroxymethylglutaryl-CoA synthase activity"/>
    <property type="evidence" value="ECO:0007669"/>
    <property type="project" value="InterPro"/>
</dbReference>
<feature type="domain" description="Hydroxymethylglutaryl-coenzyme A synthase C-terminal" evidence="4">
    <location>
        <begin position="276"/>
        <end position="369"/>
    </location>
</feature>
<evidence type="ECO:0000313" key="5">
    <source>
        <dbReference type="EMBL" id="ABF92623.1"/>
    </source>
</evidence>
<evidence type="ECO:0000256" key="2">
    <source>
        <dbReference type="ARBA" id="ARBA00022679"/>
    </source>
</evidence>
<comment type="similarity">
    <text evidence="1">Belongs to the thiolase-like superfamily. HMG-CoA synthase family.</text>
</comment>
<dbReference type="PANTHER" id="PTHR43323:SF2">
    <property type="entry name" value="HYDROXYMETHYLGLUTARYL-COA SYNTHASE"/>
    <property type="match status" value="1"/>
</dbReference>
<dbReference type="GO" id="GO:0006084">
    <property type="term" value="P:acetyl-CoA metabolic process"/>
    <property type="evidence" value="ECO:0007669"/>
    <property type="project" value="InterPro"/>
</dbReference>
<accession>Q1D5E8</accession>
<dbReference type="InterPro" id="IPR013746">
    <property type="entry name" value="HMG_CoA_synt_C_dom"/>
</dbReference>
<dbReference type="InterPro" id="IPR013528">
    <property type="entry name" value="HMG_CoA_synth_N"/>
</dbReference>
<keyword evidence="6" id="KW-1185">Reference proteome</keyword>
<dbReference type="OrthoDB" id="9769523at2"/>
<dbReference type="STRING" id="246197.MXAN_3945"/>
<organism evidence="5 6">
    <name type="scientific">Myxococcus xanthus (strain DK1622)</name>
    <dbReference type="NCBI Taxonomy" id="246197"/>
    <lineage>
        <taxon>Bacteria</taxon>
        <taxon>Pseudomonadati</taxon>
        <taxon>Myxococcota</taxon>
        <taxon>Myxococcia</taxon>
        <taxon>Myxococcales</taxon>
        <taxon>Cystobacterineae</taxon>
        <taxon>Myxococcaceae</taxon>
        <taxon>Myxococcus</taxon>
    </lineage>
</organism>
<dbReference type="KEGG" id="mxa:MXAN_3945"/>
<evidence type="ECO:0000313" key="6">
    <source>
        <dbReference type="Proteomes" id="UP000002402"/>
    </source>
</evidence>
<dbReference type="AlphaFoldDB" id="Q1D5E8"/>
<protein>
    <submittedName>
        <fullName evidence="5">Polyketide TA biosynthesis protein TaF</fullName>
    </submittedName>
</protein>
<evidence type="ECO:0000259" key="3">
    <source>
        <dbReference type="Pfam" id="PF01154"/>
    </source>
</evidence>
<dbReference type="CDD" id="cd00827">
    <property type="entry name" value="init_cond_enzymes"/>
    <property type="match status" value="1"/>
</dbReference>
<dbReference type="Proteomes" id="UP000002402">
    <property type="component" value="Chromosome"/>
</dbReference>
<dbReference type="EnsemblBacteria" id="ABF92623">
    <property type="protein sequence ID" value="ABF92623"/>
    <property type="gene ID" value="MXAN_3945"/>
</dbReference>
<feature type="domain" description="Hydroxymethylglutaryl-coenzyme A synthase N-terminal" evidence="3">
    <location>
        <begin position="79"/>
        <end position="175"/>
    </location>
</feature>
<proteinExistence type="inferred from homology"/>
<dbReference type="InterPro" id="IPR016039">
    <property type="entry name" value="Thiolase-like"/>
</dbReference>
<dbReference type="eggNOG" id="COG3425">
    <property type="taxonomic scope" value="Bacteria"/>
</dbReference>